<reference evidence="19" key="1">
    <citation type="submission" date="2025-08" db="UniProtKB">
        <authorList>
            <consortium name="RefSeq"/>
        </authorList>
    </citation>
    <scope>IDENTIFICATION</scope>
    <source>
        <strain evidence="19">J_2021</strain>
        <tissue evidence="19">Erythrocytes</tissue>
    </source>
</reference>
<evidence type="ECO:0000259" key="17">
    <source>
        <dbReference type="Pfam" id="PF24874"/>
    </source>
</evidence>
<evidence type="ECO:0000256" key="5">
    <source>
        <dbReference type="ARBA" id="ARBA00022692"/>
    </source>
</evidence>
<keyword evidence="8 12" id="KW-0472">Membrane</keyword>
<dbReference type="Proteomes" id="UP000186698">
    <property type="component" value="Chromosome 6L"/>
</dbReference>
<feature type="transmembrane region" description="Helical" evidence="12">
    <location>
        <begin position="1038"/>
        <end position="1059"/>
    </location>
</feature>
<dbReference type="GO" id="GO:0008381">
    <property type="term" value="F:mechanosensitive monoatomic ion channel activity"/>
    <property type="evidence" value="ECO:0007669"/>
    <property type="project" value="InterPro"/>
</dbReference>
<feature type="transmembrane region" description="Helical" evidence="12">
    <location>
        <begin position="240"/>
        <end position="259"/>
    </location>
</feature>
<feature type="compositionally biased region" description="Low complexity" evidence="11">
    <location>
        <begin position="1766"/>
        <end position="1777"/>
    </location>
</feature>
<comment type="subcellular location">
    <subcellularLocation>
        <location evidence="1">Cell membrane</location>
        <topology evidence="1">Multi-pass membrane protein</topology>
    </subcellularLocation>
</comment>
<feature type="transmembrane region" description="Helical" evidence="12">
    <location>
        <begin position="582"/>
        <end position="600"/>
    </location>
</feature>
<feature type="transmembrane region" description="Helical" evidence="12">
    <location>
        <begin position="30"/>
        <end position="47"/>
    </location>
</feature>
<feature type="transmembrane region" description="Helical" evidence="12">
    <location>
        <begin position="339"/>
        <end position="356"/>
    </location>
</feature>
<keyword evidence="4" id="KW-1003">Cell membrane</keyword>
<feature type="transmembrane region" description="Helical" evidence="12">
    <location>
        <begin position="942"/>
        <end position="959"/>
    </location>
</feature>
<evidence type="ECO:0000256" key="11">
    <source>
        <dbReference type="SAM" id="MobiDB-lite"/>
    </source>
</evidence>
<feature type="compositionally biased region" description="Low complexity" evidence="11">
    <location>
        <begin position="2117"/>
        <end position="2142"/>
    </location>
</feature>
<feature type="transmembrane region" description="Helical" evidence="12">
    <location>
        <begin position="266"/>
        <end position="289"/>
    </location>
</feature>
<feature type="domain" description="Piezo transmembrane helical unit" evidence="15">
    <location>
        <begin position="1938"/>
        <end position="2058"/>
    </location>
</feature>
<feature type="transmembrane region" description="Helical" evidence="12">
    <location>
        <begin position="542"/>
        <end position="562"/>
    </location>
</feature>
<feature type="coiled-coil region" evidence="10">
    <location>
        <begin position="1445"/>
        <end position="1479"/>
    </location>
</feature>
<dbReference type="Pfam" id="PF15917">
    <property type="entry name" value="Piezo_TM25-28"/>
    <property type="match status" value="1"/>
</dbReference>
<evidence type="ECO:0000313" key="18">
    <source>
        <dbReference type="Proteomes" id="UP000186698"/>
    </source>
</evidence>
<feature type="region of interest" description="Disordered" evidence="11">
    <location>
        <begin position="1487"/>
        <end position="1514"/>
    </location>
</feature>
<sequence>MASEVVCGLVFRLLLPLCLVGACMFRYNGISFVYLIYLLLIPLFSEPTKITMQGHTGRLLISLFFSSLSFLLLHIIFHITVYSLEARKHIEPHFNCSTWEKAIRQIGFESVKGADAGNGIRVFAPDIGMFIASLATLLVCRKLVQKTVTEEDAQYNPQFENEEMVEVGKVDLDDALMYEEDFDGEDDGIEAAEESTKLKILRRIASFASVLKEFIGNIITTAGKVVITILLGLTGMMLPSLTSAVYFFVFLGLCTWWSCCRVFDPLIFSCLCVLMAIFSAGHLIGLYLYQLQFFQEIIPPNDYYARLFGVTSLVETDCCNTWKFLANHSLPWNQYTNPVMLLVLYYTLATLIRLWLQEPINVVMDGEEEKEEDCSPAPLTAERRRSLWYSSHYTTDERQLLSMTQDDYKPSDVLLVTVNGTPVDYCSLNSSVPVENGPTKIDMYSTPQYKWDHADETSEKKEEEEQEEEPTEEVTEEKENTKVHVMVVAFQFLMKQSYICALISMMAWSITYHSWLTFVLLIWSCALWMVRNRRKYAMLSSPFMVIYGNLLVTLQYIWSIALQNDELPEVMGLLERKKPDELVSKIIFIVTFWLLLRQHLTEQKAFKIKEAALSEIKVGSQDKEGEVPEEEEEVDDENDIMKVLGKLVQAMFVKYWIYVCGGMFFFVSFEGKIVMYKIIYMMLFLFCVALYQVHYEWWRRILKYFWMSVVVYTMLVLVFIYTYQFKSFPGLWMNMTGLDKEKLADLGLETFNLTDLFTRIFIPTSFLLVTILHLHYFHDRFLQLTDLKAVSSKQDSTIYSHAKVNGRVYLIINRLVHPEGSLPDITMMNLTAESEMLEEKRLEIYDGKKTHDQDSDDDWDKGDSKESGHSDEEAEDEESEEEEETTTESRNKWHLVIDRLTVLFLKFLEYFHKFQVFVWWLLELHIIKIVSSYIIWVTVKEVSLLNYVFFIAWAFALPYSQFRPLASSVCTVWTCVIIICKMLYQLASIDPATFSSNCIKPLLNETTAQNSTELDSSVLYSSPVDPSNWVGLKKSTPLLAYLRNNLLMLAILAFEVTIYRHQEYYRLRNNLTTPATKTIFHDITRQHLDDGLINCAKYFVNYFFYKFGLETCFLLSVNVIGQRMDFFAMIHAVCLFVVLYRRRRKAIAETWHRYCCILACIMTFQYLICIGFPPAPCKDYPWRQPGANFNSNIIKWLYFPDFIVRPNPLFLVYDFMLLICSSLQREVFEEENKAAVRIMAGDNVEICMNLDAASFSQHNPVPDFIYCRSYLDMGKVIMFSYLFWFVLTIIFITGTTRISIFCMGYLVACFYFLLFGGDLLLKPIRIILRYWDWLIAYNVFVITMKNVLSIGACGYIEYLIKDSCWLIQAFSLSCTVKGYFIPQNTPDCQLPSGEAGIIWDSICFAFLLLQRRVFMSYYFLHVVADIKSSQILASRGAELFQATIVKAVKARIEEENKSMDQLKRQMDHIKARQEKYKKGKEKMLTLTQDGEGHEIQKPVDNDDEGDKADKEKAKGKKKQWWRPWVDHASMVKSGDYYLFETDSEEEDEDDKKEEEPRKKSAFQRAIGKFASAIIALPKSVIKLPKTILQYLIRAAKFIYQAWITDPKTALRQRSKENKEEKEREMRRKGIIAGDVIVECEEKEEEKENGKKKSDGPDNIFKRIFNILKFTWVLFLATIDSFTAWLNSISREHIDISTVLGIERCMLTREIKKGNVPTRESIHMYYQNQIMMSLSRESGLDKIDDQSGSASGHQSHDKMASKRMDSADSAASHDSISSEPTQCTMVYSRQGTTETIEEVEDEEEEESKSPLSKIEAEEDEYDLELEGTSYTPDTEFPLYSTTEGDLPPSYSKAVSFEQLSFASQDDSADNNLMVLSPDESQSDKLHDHILPPLTHELTASELLLNKMFYDEELEDSQNFYVCQPRPLQLIYAMYNTLVARSEMVCFFVIILNHMISASMITLVLPILIFLWAMLSVPRPSKRFWMTAIVYTEVTIVIKYFFQFGFFPWNKNVDYTKDKPDFAPNIIGIEKKEGYVHYDLVQLLALFFHRSILKCHGLWDEDDVPVKALNKEDTDGELSEASGRRDSVGSLKSVNLCASVESVHVHFPEEKTAIRRKSTSSGSQISRRSSYSSHRSKRGSTSTRNSSQKGSSIHSIKLKSRKELLLEKLREQLIKAKAFTIKTILQIYVPIRQFFYNLIHPEYSAVTDVYVLMFLADTVDFIIIVFGFWAFGKHSAAADITSSLSEDQVPEAFLVMVLIQFGTMVVDRALYLRKTVMGKVIFQVILVFGIHFWMFFILPVVTERKFSQNTVAQLWYFVKCIYFGLSAYQIRCGYPTRVLGNFLTKSYNYVNLFLFQGFRLVPFLTELRAVMDWVWTDTTLSLSSWICVEDIYAHIFILKCWRESEKRYPQPRGQKKKKVVKYGMGGMIIVLLICIVWFPLLFMSLIKSVAGVTNKPLDVSIQITLGGYQPVFTMSAQQNQLKDMNSTGFKLLHNLYKDNTPALQFLESYMREDITIAELEGNSNSLWTISPPSRTSMIKGLLHMDHDFTAVITWSIRRNLTLGAKAEVTGEKYTVTLANDTRKKLAYMMNNTYHTEAVELIKIYPKCLKAPSDVTSKPILQLLDNQEFVNLSVSLRKEKTSEGVQEWWVVNQSHKKFSQKPGLELWVFSDKVSPPSLGFLAGYGIMGLYASVVLVIGKFVREFFSGISHSIMFEELPNVDRILKLCTDIFLVRETGELELEEDLYAKLIFLYRSPETMIKWTREKDK</sequence>
<feature type="compositionally biased region" description="Polar residues" evidence="11">
    <location>
        <begin position="1778"/>
        <end position="1790"/>
    </location>
</feature>
<dbReference type="InterPro" id="IPR031334">
    <property type="entry name" value="Piezo_cap_dom"/>
</dbReference>
<evidence type="ECO:0000256" key="3">
    <source>
        <dbReference type="ARBA" id="ARBA00022448"/>
    </source>
</evidence>
<evidence type="ECO:0000256" key="7">
    <source>
        <dbReference type="ARBA" id="ARBA00023065"/>
    </source>
</evidence>
<dbReference type="InterPro" id="IPR027272">
    <property type="entry name" value="Piezo"/>
</dbReference>
<keyword evidence="18" id="KW-1185">Reference proteome</keyword>
<keyword evidence="10" id="KW-0175">Coiled coil</keyword>
<feature type="domain" description="Piezo TM25-28" evidence="14">
    <location>
        <begin position="1252"/>
        <end position="1615"/>
    </location>
</feature>
<keyword evidence="9" id="KW-0407">Ion channel</keyword>
<name>A0A8J1KZX2_XENLA</name>
<dbReference type="Pfam" id="PF12166">
    <property type="entry name" value="Piezo_cap"/>
    <property type="match status" value="1"/>
</dbReference>
<feature type="transmembrane region" description="Helical" evidence="12">
    <location>
        <begin position="704"/>
        <end position="723"/>
    </location>
</feature>
<dbReference type="RefSeq" id="XP_041422293.1">
    <property type="nucleotide sequence ID" value="XM_041566359.1"/>
</dbReference>
<organism evidence="18 19">
    <name type="scientific">Xenopus laevis</name>
    <name type="common">African clawed frog</name>
    <dbReference type="NCBI Taxonomy" id="8355"/>
    <lineage>
        <taxon>Eukaryota</taxon>
        <taxon>Metazoa</taxon>
        <taxon>Chordata</taxon>
        <taxon>Craniata</taxon>
        <taxon>Vertebrata</taxon>
        <taxon>Euteleostomi</taxon>
        <taxon>Amphibia</taxon>
        <taxon>Batrachia</taxon>
        <taxon>Anura</taxon>
        <taxon>Pipoidea</taxon>
        <taxon>Pipidae</taxon>
        <taxon>Xenopodinae</taxon>
        <taxon>Xenopus</taxon>
        <taxon>Xenopus</taxon>
    </lineage>
</organism>
<evidence type="ECO:0000256" key="12">
    <source>
        <dbReference type="SAM" id="Phobius"/>
    </source>
</evidence>
<feature type="region of interest" description="Disordered" evidence="11">
    <location>
        <begin position="1738"/>
        <end position="1817"/>
    </location>
</feature>
<feature type="transmembrane region" description="Helical" evidence="12">
    <location>
        <begin position="485"/>
        <end position="506"/>
    </location>
</feature>
<feature type="transmembrane region" description="Helical" evidence="12">
    <location>
        <begin position="966"/>
        <end position="987"/>
    </location>
</feature>
<evidence type="ECO:0000256" key="10">
    <source>
        <dbReference type="SAM" id="Coils"/>
    </source>
</evidence>
<keyword evidence="7" id="KW-0406">Ion transport</keyword>
<feature type="compositionally biased region" description="Acidic residues" evidence="11">
    <location>
        <begin position="872"/>
        <end position="886"/>
    </location>
</feature>
<feature type="compositionally biased region" description="Polar residues" evidence="11">
    <location>
        <begin position="2143"/>
        <end position="2152"/>
    </location>
</feature>
<dbReference type="PANTHER" id="PTHR47049:SF6">
    <property type="entry name" value="PIEZO-TYPE MECHANOSENSITIVE ION CHANNEL COMPONENT"/>
    <property type="match status" value="1"/>
</dbReference>
<feature type="transmembrane region" description="Helical" evidence="12">
    <location>
        <begin position="2312"/>
        <end position="2332"/>
    </location>
</feature>
<dbReference type="GeneID" id="108719190"/>
<dbReference type="InterPro" id="IPR056769">
    <property type="entry name" value="Piezo_TM1-24"/>
</dbReference>
<accession>A0A8J1KZX2</accession>
<evidence type="ECO:0000259" key="13">
    <source>
        <dbReference type="Pfam" id="PF12166"/>
    </source>
</evidence>
<feature type="transmembrane region" description="Helical" evidence="12">
    <location>
        <begin position="59"/>
        <end position="84"/>
    </location>
</feature>
<evidence type="ECO:0000259" key="16">
    <source>
        <dbReference type="Pfam" id="PF24871"/>
    </source>
</evidence>
<dbReference type="InterPro" id="IPR031805">
    <property type="entry name" value="Piezo_TM25-28"/>
</dbReference>
<evidence type="ECO:0000256" key="8">
    <source>
        <dbReference type="ARBA" id="ARBA00023136"/>
    </source>
</evidence>
<feature type="compositionally biased region" description="Basic and acidic residues" evidence="11">
    <location>
        <begin position="1490"/>
        <end position="1500"/>
    </location>
</feature>
<feature type="compositionally biased region" description="Acidic residues" evidence="11">
    <location>
        <begin position="1794"/>
        <end position="1805"/>
    </location>
</feature>
<feature type="transmembrane region" description="Helical" evidence="12">
    <location>
        <begin position="756"/>
        <end position="777"/>
    </location>
</feature>
<dbReference type="PANTHER" id="PTHR47049">
    <property type="entry name" value="PIEZO-TYPE MECHANOSENSITIVE ION CHANNEL HOMOLOG"/>
    <property type="match status" value="1"/>
</dbReference>
<proteinExistence type="inferred from homology"/>
<feature type="region of interest" description="Disordered" evidence="11">
    <location>
        <begin position="849"/>
        <end position="887"/>
    </location>
</feature>
<feature type="transmembrane region" description="Helical" evidence="12">
    <location>
        <begin position="1298"/>
        <end position="1321"/>
    </location>
</feature>
<evidence type="ECO:0000259" key="14">
    <source>
        <dbReference type="Pfam" id="PF15917"/>
    </source>
</evidence>
<evidence type="ECO:0000313" key="19">
    <source>
        <dbReference type="RefSeq" id="XP_041422293.1"/>
    </source>
</evidence>
<feature type="domain" description="Piezo TM1-24" evidence="16">
    <location>
        <begin position="26"/>
        <end position="783"/>
    </location>
</feature>
<feature type="transmembrane region" description="Helical" evidence="12">
    <location>
        <begin position="2344"/>
        <end position="2360"/>
    </location>
</feature>
<evidence type="ECO:0000256" key="1">
    <source>
        <dbReference type="ARBA" id="ARBA00004651"/>
    </source>
</evidence>
<evidence type="ECO:0000256" key="2">
    <source>
        <dbReference type="ARBA" id="ARBA00007821"/>
    </source>
</evidence>
<feature type="transmembrane region" description="Helical" evidence="12">
    <location>
        <begin position="2278"/>
        <end position="2300"/>
    </location>
</feature>
<feature type="transmembrane region" description="Helical" evidence="12">
    <location>
        <begin position="2380"/>
        <end position="2399"/>
    </location>
</feature>
<comment type="similarity">
    <text evidence="2">Belongs to the PIEZO (TC 1.A.75) family.</text>
</comment>
<feature type="transmembrane region" description="Helical" evidence="12">
    <location>
        <begin position="512"/>
        <end position="530"/>
    </location>
</feature>
<dbReference type="Pfam" id="PF23188">
    <property type="entry name" value="THU_Piezo1"/>
    <property type="match status" value="1"/>
</dbReference>
<feature type="compositionally biased region" description="Basic and acidic residues" evidence="11">
    <location>
        <begin position="1753"/>
        <end position="1765"/>
    </location>
</feature>
<feature type="compositionally biased region" description="Acidic residues" evidence="11">
    <location>
        <begin position="464"/>
        <end position="476"/>
    </location>
</feature>
<evidence type="ECO:0000256" key="6">
    <source>
        <dbReference type="ARBA" id="ARBA00022989"/>
    </source>
</evidence>
<dbReference type="Pfam" id="PF24874">
    <property type="entry name" value="Piezo_THU9_anchor"/>
    <property type="match status" value="1"/>
</dbReference>
<feature type="transmembrane region" description="Helical" evidence="12">
    <location>
        <begin position="2207"/>
        <end position="2230"/>
    </location>
</feature>
<feature type="transmembrane region" description="Helical" evidence="12">
    <location>
        <begin position="647"/>
        <end position="667"/>
    </location>
</feature>
<keyword evidence="3" id="KW-0813">Transport</keyword>
<dbReference type="InterPro" id="IPR056770">
    <property type="entry name" value="Piezo_THU9_anchor"/>
</dbReference>
<feature type="transmembrane region" description="Helical" evidence="12">
    <location>
        <begin position="1126"/>
        <end position="1142"/>
    </location>
</feature>
<protein>
    <submittedName>
        <fullName evidence="19">Piezo-type mechanosensitive ion channel component 2 isoform X5</fullName>
    </submittedName>
</protein>
<feature type="transmembrane region" description="Helical" evidence="12">
    <location>
        <begin position="1276"/>
        <end position="1292"/>
    </location>
</feature>
<feature type="transmembrane region" description="Helical" evidence="12">
    <location>
        <begin position="1982"/>
        <end position="2000"/>
    </location>
</feature>
<dbReference type="InterPro" id="IPR056768">
    <property type="entry name" value="THU_Piezo"/>
</dbReference>
<dbReference type="CTD" id="108719190"/>
<feature type="transmembrane region" description="Helical" evidence="12">
    <location>
        <begin position="2420"/>
        <end position="2444"/>
    </location>
</feature>
<feature type="compositionally biased region" description="Basic and acidic residues" evidence="11">
    <location>
        <begin position="452"/>
        <end position="463"/>
    </location>
</feature>
<dbReference type="Pfam" id="PF24871">
    <property type="entry name" value="Piezo_TM1-24"/>
    <property type="match status" value="1"/>
</dbReference>
<feature type="region of interest" description="Disordered" evidence="11">
    <location>
        <begin position="452"/>
        <end position="478"/>
    </location>
</feature>
<keyword evidence="5 12" id="KW-0812">Transmembrane</keyword>
<feature type="transmembrane region" description="Helical" evidence="12">
    <location>
        <begin position="1102"/>
        <end position="1120"/>
    </location>
</feature>
<evidence type="ECO:0000256" key="4">
    <source>
        <dbReference type="ARBA" id="ARBA00022475"/>
    </source>
</evidence>
<feature type="transmembrane region" description="Helical" evidence="12">
    <location>
        <begin position="2675"/>
        <end position="2698"/>
    </location>
</feature>
<feature type="domain" description="Piezo THU9 and anchor" evidence="17">
    <location>
        <begin position="2205"/>
        <end position="2442"/>
    </location>
</feature>
<feature type="transmembrane region" description="Helical" evidence="12">
    <location>
        <begin position="916"/>
        <end position="936"/>
    </location>
</feature>
<keyword evidence="6 12" id="KW-1133">Transmembrane helix</keyword>
<dbReference type="GO" id="GO:0005886">
    <property type="term" value="C:plasma membrane"/>
    <property type="evidence" value="ECO:0007669"/>
    <property type="project" value="UniProtKB-SubCell"/>
</dbReference>
<evidence type="ECO:0000256" key="9">
    <source>
        <dbReference type="ARBA" id="ARBA00023303"/>
    </source>
</evidence>
<feature type="compositionally biased region" description="Basic and acidic residues" evidence="11">
    <location>
        <begin position="861"/>
        <end position="871"/>
    </location>
</feature>
<feature type="transmembrane region" description="Helical" evidence="12">
    <location>
        <begin position="2250"/>
        <end position="2269"/>
    </location>
</feature>
<feature type="region of interest" description="Disordered" evidence="11">
    <location>
        <begin position="2112"/>
        <end position="2153"/>
    </location>
</feature>
<feature type="transmembrane region" description="Helical" evidence="12">
    <location>
        <begin position="1942"/>
        <end position="1970"/>
    </location>
</feature>
<evidence type="ECO:0000259" key="15">
    <source>
        <dbReference type="Pfam" id="PF23188"/>
    </source>
</evidence>
<feature type="domain" description="Piezo non-specific cation channel cap" evidence="13">
    <location>
        <begin position="2480"/>
        <end position="2762"/>
    </location>
</feature>
<feature type="transmembrane region" description="Helical" evidence="12">
    <location>
        <begin position="673"/>
        <end position="692"/>
    </location>
</feature>
<gene>
    <name evidence="19" type="primary">LOC108719190</name>
</gene>
<feature type="transmembrane region" description="Helical" evidence="12">
    <location>
        <begin position="1154"/>
        <end position="1175"/>
    </location>
</feature>
<feature type="transmembrane region" description="Helical" evidence="12">
    <location>
        <begin position="214"/>
        <end position="234"/>
    </location>
</feature>